<sequence length="40" mass="4241">MRTAFLNLLTKGQAELLYLSIVAVIKAKFGGLVVTCSLSA</sequence>
<protein>
    <submittedName>
        <fullName evidence="1">Uncharacterized protein</fullName>
    </submittedName>
</protein>
<proteinExistence type="predicted"/>
<name>A0A9Q8T3H7_9PEZI</name>
<evidence type="ECO:0000313" key="1">
    <source>
        <dbReference type="EMBL" id="UQC88534.1"/>
    </source>
</evidence>
<dbReference type="KEGG" id="clup:CLUP02_14059"/>
<dbReference type="EMBL" id="CP019479">
    <property type="protein sequence ID" value="UQC88534.1"/>
    <property type="molecule type" value="Genomic_DNA"/>
</dbReference>
<gene>
    <name evidence="1" type="ORF">CLUP02_14059</name>
</gene>
<reference evidence="1" key="1">
    <citation type="journal article" date="2021" name="Mol. Plant Microbe Interact.">
        <title>Complete Genome Sequence of the Plant-Pathogenic Fungus Colletotrichum lupini.</title>
        <authorList>
            <person name="Baroncelli R."/>
            <person name="Pensec F."/>
            <person name="Da Lio D."/>
            <person name="Boufleur T."/>
            <person name="Vicente I."/>
            <person name="Sarrocco S."/>
            <person name="Picot A."/>
            <person name="Baraldi E."/>
            <person name="Sukno S."/>
            <person name="Thon M."/>
            <person name="Le Floch G."/>
        </authorList>
    </citation>
    <scope>NUCLEOTIDE SEQUENCE</scope>
    <source>
        <strain evidence="1">IMI 504893</strain>
    </source>
</reference>
<evidence type="ECO:0000313" key="2">
    <source>
        <dbReference type="Proteomes" id="UP000830671"/>
    </source>
</evidence>
<dbReference type="Proteomes" id="UP000830671">
    <property type="component" value="Chromosome 7"/>
</dbReference>
<dbReference type="RefSeq" id="XP_049150138.1">
    <property type="nucleotide sequence ID" value="XM_049292992.1"/>
</dbReference>
<dbReference type="GeneID" id="73348002"/>
<dbReference type="AlphaFoldDB" id="A0A9Q8T3H7"/>
<keyword evidence="2" id="KW-1185">Reference proteome</keyword>
<organism evidence="1 2">
    <name type="scientific">Colletotrichum lupini</name>
    <dbReference type="NCBI Taxonomy" id="145971"/>
    <lineage>
        <taxon>Eukaryota</taxon>
        <taxon>Fungi</taxon>
        <taxon>Dikarya</taxon>
        <taxon>Ascomycota</taxon>
        <taxon>Pezizomycotina</taxon>
        <taxon>Sordariomycetes</taxon>
        <taxon>Hypocreomycetidae</taxon>
        <taxon>Glomerellales</taxon>
        <taxon>Glomerellaceae</taxon>
        <taxon>Colletotrichum</taxon>
        <taxon>Colletotrichum acutatum species complex</taxon>
    </lineage>
</organism>
<accession>A0A9Q8T3H7</accession>